<dbReference type="InterPro" id="IPR011989">
    <property type="entry name" value="ARM-like"/>
</dbReference>
<dbReference type="EC" id="2.7.11.1" evidence="1"/>
<dbReference type="GO" id="GO:0071561">
    <property type="term" value="C:nucleus-vacuole junction"/>
    <property type="evidence" value="ECO:0007669"/>
    <property type="project" value="TreeGrafter"/>
</dbReference>
<organism evidence="12 13">
    <name type="scientific">Parascedosporium putredinis</name>
    <dbReference type="NCBI Taxonomy" id="1442378"/>
    <lineage>
        <taxon>Eukaryota</taxon>
        <taxon>Fungi</taxon>
        <taxon>Dikarya</taxon>
        <taxon>Ascomycota</taxon>
        <taxon>Pezizomycotina</taxon>
        <taxon>Sordariomycetes</taxon>
        <taxon>Hypocreomycetidae</taxon>
        <taxon>Microascales</taxon>
        <taxon>Microascaceae</taxon>
        <taxon>Parascedosporium</taxon>
    </lineage>
</organism>
<evidence type="ECO:0000256" key="4">
    <source>
        <dbReference type="ARBA" id="ARBA00022679"/>
    </source>
</evidence>
<dbReference type="OrthoDB" id="242910at2759"/>
<evidence type="ECO:0000256" key="7">
    <source>
        <dbReference type="ARBA" id="ARBA00022777"/>
    </source>
</evidence>
<keyword evidence="7" id="KW-0418">Kinase</keyword>
<dbReference type="InterPro" id="IPR008271">
    <property type="entry name" value="Ser/Thr_kinase_AS"/>
</dbReference>
<dbReference type="SUPFAM" id="SSF50978">
    <property type="entry name" value="WD40 repeat-like"/>
    <property type="match status" value="1"/>
</dbReference>
<dbReference type="PROSITE" id="PS50082">
    <property type="entry name" value="WD_REPEATS_2"/>
    <property type="match status" value="2"/>
</dbReference>
<evidence type="ECO:0000256" key="9">
    <source>
        <dbReference type="PROSITE-ProRule" id="PRU00221"/>
    </source>
</evidence>
<dbReference type="InterPro" id="IPR001680">
    <property type="entry name" value="WD40_rpt"/>
</dbReference>
<feature type="repeat" description="WD" evidence="9">
    <location>
        <begin position="1255"/>
        <end position="1278"/>
    </location>
</feature>
<dbReference type="SUPFAM" id="SSF48371">
    <property type="entry name" value="ARM repeat"/>
    <property type="match status" value="1"/>
</dbReference>
<dbReference type="GO" id="GO:0045324">
    <property type="term" value="P:late endosome to vacuole transport"/>
    <property type="evidence" value="ECO:0007669"/>
    <property type="project" value="InterPro"/>
</dbReference>
<evidence type="ECO:0000313" key="13">
    <source>
        <dbReference type="Proteomes" id="UP000838763"/>
    </source>
</evidence>
<dbReference type="SUPFAM" id="SSF56112">
    <property type="entry name" value="Protein kinase-like (PK-like)"/>
    <property type="match status" value="1"/>
</dbReference>
<dbReference type="GO" id="GO:0034272">
    <property type="term" value="C:phosphatidylinositol 3-kinase complex, class III, type II"/>
    <property type="evidence" value="ECO:0007669"/>
    <property type="project" value="TreeGrafter"/>
</dbReference>
<dbReference type="EMBL" id="CALLCH030000015">
    <property type="protein sequence ID" value="CAI4216904.1"/>
    <property type="molecule type" value="Genomic_DNA"/>
</dbReference>
<keyword evidence="4" id="KW-0808">Transferase</keyword>
<dbReference type="SMART" id="SM00220">
    <property type="entry name" value="S_TKc"/>
    <property type="match status" value="1"/>
</dbReference>
<feature type="region of interest" description="Disordered" evidence="10">
    <location>
        <begin position="783"/>
        <end position="841"/>
    </location>
</feature>
<dbReference type="PROSITE" id="PS50294">
    <property type="entry name" value="WD_REPEATS_REGION"/>
    <property type="match status" value="1"/>
</dbReference>
<keyword evidence="3 9" id="KW-0853">WD repeat</keyword>
<evidence type="ECO:0000259" key="11">
    <source>
        <dbReference type="PROSITE" id="PS50011"/>
    </source>
</evidence>
<dbReference type="PROSITE" id="PS50011">
    <property type="entry name" value="PROTEIN_KINASE_DOM"/>
    <property type="match status" value="1"/>
</dbReference>
<dbReference type="Pfam" id="PF00400">
    <property type="entry name" value="WD40"/>
    <property type="match status" value="1"/>
</dbReference>
<evidence type="ECO:0000256" key="8">
    <source>
        <dbReference type="ARBA" id="ARBA00022840"/>
    </source>
</evidence>
<keyword evidence="6" id="KW-0547">Nucleotide-binding</keyword>
<reference evidence="12" key="1">
    <citation type="submission" date="2022-11" db="EMBL/GenBank/DDBJ databases">
        <authorList>
            <person name="Scott C."/>
            <person name="Bruce N."/>
        </authorList>
    </citation>
    <scope>NUCLEOTIDE SEQUENCE</scope>
</reference>
<dbReference type="PANTHER" id="PTHR17583">
    <property type="entry name" value="PHOSPHOINOSITIDE 3-KINASE REGULATORY SUBUNIT 4"/>
    <property type="match status" value="1"/>
</dbReference>
<dbReference type="Gene3D" id="2.130.10.10">
    <property type="entry name" value="YVTN repeat-like/Quinoprotein amine dehydrogenase"/>
    <property type="match status" value="2"/>
</dbReference>
<dbReference type="PANTHER" id="PTHR17583:SF0">
    <property type="entry name" value="PHOSPHOINOSITIDE 3-KINASE REGULATORY SUBUNIT 4"/>
    <property type="match status" value="1"/>
</dbReference>
<dbReference type="Gene3D" id="1.10.510.10">
    <property type="entry name" value="Transferase(Phosphotransferase) domain 1"/>
    <property type="match status" value="1"/>
</dbReference>
<dbReference type="Proteomes" id="UP000838763">
    <property type="component" value="Unassembled WGS sequence"/>
</dbReference>
<name>A0A9P1H516_9PEZI</name>
<dbReference type="CDD" id="cd13980">
    <property type="entry name" value="STKc_Vps15"/>
    <property type="match status" value="1"/>
</dbReference>
<dbReference type="InterPro" id="IPR055231">
    <property type="entry name" value="2AA_helical"/>
</dbReference>
<dbReference type="GO" id="GO:0005524">
    <property type="term" value="F:ATP binding"/>
    <property type="evidence" value="ECO:0007669"/>
    <property type="project" value="UniProtKB-KW"/>
</dbReference>
<accession>A0A9P1H516</accession>
<feature type="domain" description="Protein kinase" evidence="11">
    <location>
        <begin position="25"/>
        <end position="290"/>
    </location>
</feature>
<evidence type="ECO:0000256" key="2">
    <source>
        <dbReference type="ARBA" id="ARBA00022527"/>
    </source>
</evidence>
<dbReference type="InterPro" id="IPR015943">
    <property type="entry name" value="WD40/YVTN_repeat-like_dom_sf"/>
</dbReference>
<sequence length="1381" mass="151908">MGQGFSLATPSAGSASIDVPELGDLVYEKSIGNARFMKSVRARHHDGVVLVKILVKPYTPMPLEKYRKEIIEQRKALADVPNALPFQRVIETETNGYLVRQYMYSSLYDRISTRPFLEDIEKKWLAFQLLCALRDCHARDIYHGDIKAQNILVTSWNWLYLTDFSSAFKPIVLPDDNPGDFTYYFDTAGTSKADEKLTWAMDVFSAGCVIAQLFLETELFTLSQLYKYRNGEYDPTITALSVIPDKDVREMISHMIQRDPEKRYSAEQYLEFWRSKVFPDYFYNFLHQYMGLVTDPSSGNNFDKIAYFLGYQDDKRASQAPPVSPKLALEHFPDDGTLIFVTLVVSSIRNTARAASKIRACDVLLAFAERLTDEAKLDRVLPYLVSLLLDKADIVVISAIRSITQLLQMVRVVTPINAHVFVEYVLPRFQSALYSTSAHKPSPSPLVSGDGGVAQGDGSFTVADPEVEPGAKAEAAFGSLFDNAQRQLFELFEFHAKALVEDSDVYVRRAFLTSVPELCVFFGPAEANDILLAHLNTYLNDRDWMLKCAFFEAIVGIAALVGTSSLEDFILPLMTQALTDTEEFVVQAALHSLAQLANLGLLSRAKTWLLVDVIGRFTMHPNLWIREAAADFLACATKYLNPADIHCIVLPMVRPYLKPGVIPRFTELELLDALQRPLPRSVFEQALVWAAKSDKGMFWKPLNQLRNLAFTTLTSRSSRDLTGHGGSARLSKLKERSAAAAANGGGAGEAEPVAYNEAVSLQSLGITPQTVFFDEKPLLPGARRAVTHGPEGARKKAALNAHKSRGSSNTASPHPHDRRALSPLGAGAGAGAAGGRRDSRESARRIPLLVGRLLSGSPVEGAVSVAGGDDDNLSVSDAPYASRRVIRSQSSALSLLDRKDSNKTIAETSTTETNAFGRVEGPFAQVPSHRTGPASDTLSSTPGSASAKVKANHSYQGNDPSILKMLDNMYVDNYPHDIIEFGPVVQPIARKKIRVGGQLAEPWRPASRLVATFSEHHGPINRVVASPDHVFFVTGGDDGAVKVWDTARLERNISHRSRQTHRHAAGSRVLALCFIENTHCFISCASDGSVHVVKVETTASSAGSMGGGGAVRYPKLRLLREYQLPAGEHAVWVEHFKADTNSVMVLATNRSRVLGIDLRTMTLLYVLENPVHHGAPTCFCVDRRRNWLCLGTSHGVLDLWDLRFKMRLKGWGIPGGGSIYRLCIHPLKGRGRWGVRAMAVGTALGEDSRDVRHAFIVTGGSDKKLRYWDLSRMENSVVYSGLHVDEARPSFAASHPTAALTLNTERIGGGGGAHGHPQQQQQQQQGNGKSKGKAARSTVISMEQQQLLRSHLDAILDVALLESPYTMTVSVDRLGVVFVFQ</sequence>
<dbReference type="Pfam" id="PF00069">
    <property type="entry name" value="Pkinase"/>
    <property type="match status" value="1"/>
</dbReference>
<protein>
    <recommendedName>
        <fullName evidence="1">non-specific serine/threonine protein kinase</fullName>
        <ecNumber evidence="1">2.7.11.1</ecNumber>
    </recommendedName>
</protein>
<feature type="region of interest" description="Disordered" evidence="10">
    <location>
        <begin position="925"/>
        <end position="946"/>
    </location>
</feature>
<keyword evidence="8" id="KW-0067">ATP-binding</keyword>
<dbReference type="SMART" id="SM00320">
    <property type="entry name" value="WD40"/>
    <property type="match status" value="5"/>
</dbReference>
<evidence type="ECO:0000256" key="1">
    <source>
        <dbReference type="ARBA" id="ARBA00012513"/>
    </source>
</evidence>
<evidence type="ECO:0000313" key="12">
    <source>
        <dbReference type="EMBL" id="CAI4216904.1"/>
    </source>
</evidence>
<dbReference type="GO" id="GO:0034271">
    <property type="term" value="C:phosphatidylinositol 3-kinase complex, class III, type I"/>
    <property type="evidence" value="ECO:0007669"/>
    <property type="project" value="TreeGrafter"/>
</dbReference>
<dbReference type="InterPro" id="IPR000719">
    <property type="entry name" value="Prot_kinase_dom"/>
</dbReference>
<dbReference type="GO" id="GO:0016236">
    <property type="term" value="P:macroautophagy"/>
    <property type="evidence" value="ECO:0007669"/>
    <property type="project" value="InterPro"/>
</dbReference>
<gene>
    <name evidence="12" type="ORF">PPNO1_LOCUS6546</name>
</gene>
<dbReference type="GO" id="GO:0004674">
    <property type="term" value="F:protein serine/threonine kinase activity"/>
    <property type="evidence" value="ECO:0007669"/>
    <property type="project" value="UniProtKB-KW"/>
</dbReference>
<evidence type="ECO:0000256" key="10">
    <source>
        <dbReference type="SAM" id="MobiDB-lite"/>
    </source>
</evidence>
<dbReference type="PROSITE" id="PS00108">
    <property type="entry name" value="PROTEIN_KINASE_ST"/>
    <property type="match status" value="1"/>
</dbReference>
<dbReference type="GO" id="GO:0005770">
    <property type="term" value="C:late endosome"/>
    <property type="evidence" value="ECO:0007669"/>
    <property type="project" value="TreeGrafter"/>
</dbReference>
<comment type="caution">
    <text evidence="12">The sequence shown here is derived from an EMBL/GenBank/DDBJ whole genome shotgun (WGS) entry which is preliminary data.</text>
</comment>
<proteinExistence type="predicted"/>
<evidence type="ECO:0000256" key="5">
    <source>
        <dbReference type="ARBA" id="ARBA00022737"/>
    </source>
</evidence>
<dbReference type="Gene3D" id="1.25.10.10">
    <property type="entry name" value="Leucine-rich Repeat Variant"/>
    <property type="match status" value="1"/>
</dbReference>
<dbReference type="InterPro" id="IPR011009">
    <property type="entry name" value="Kinase-like_dom_sf"/>
</dbReference>
<keyword evidence="5" id="KW-0677">Repeat</keyword>
<dbReference type="FunFam" id="1.10.510.10:FF:000497">
    <property type="entry name" value="Phosphoinositide 3-kinase regulatory subunit"/>
    <property type="match status" value="1"/>
</dbReference>
<dbReference type="InterPro" id="IPR036322">
    <property type="entry name" value="WD40_repeat_dom_sf"/>
</dbReference>
<dbReference type="InterPro" id="IPR045162">
    <property type="entry name" value="Vps15-like"/>
</dbReference>
<evidence type="ECO:0000256" key="3">
    <source>
        <dbReference type="ARBA" id="ARBA00022574"/>
    </source>
</evidence>
<feature type="compositionally biased region" description="Polar residues" evidence="10">
    <location>
        <begin position="934"/>
        <end position="944"/>
    </location>
</feature>
<keyword evidence="13" id="KW-1185">Reference proteome</keyword>
<evidence type="ECO:0000256" key="6">
    <source>
        <dbReference type="ARBA" id="ARBA00022741"/>
    </source>
</evidence>
<keyword evidence="2" id="KW-0723">Serine/threonine-protein kinase</keyword>
<feature type="repeat" description="WD" evidence="9">
    <location>
        <begin position="1013"/>
        <end position="1045"/>
    </location>
</feature>
<dbReference type="GO" id="GO:0006623">
    <property type="term" value="P:protein targeting to vacuole"/>
    <property type="evidence" value="ECO:0007669"/>
    <property type="project" value="TreeGrafter"/>
</dbReference>
<feature type="compositionally biased region" description="Low complexity" evidence="10">
    <location>
        <begin position="1315"/>
        <end position="1328"/>
    </location>
</feature>
<feature type="region of interest" description="Disordered" evidence="10">
    <location>
        <begin position="1303"/>
        <end position="1337"/>
    </location>
</feature>
<dbReference type="InterPro" id="IPR016024">
    <property type="entry name" value="ARM-type_fold"/>
</dbReference>
<dbReference type="Pfam" id="PF22956">
    <property type="entry name" value="VPS15-like_hel"/>
    <property type="match status" value="2"/>
</dbReference>